<name>A0ABN2W8Y6_9ACTN</name>
<dbReference type="Gene3D" id="3.90.190.10">
    <property type="entry name" value="Protein tyrosine phosphatase superfamily"/>
    <property type="match status" value="1"/>
</dbReference>
<dbReference type="InterPro" id="IPR000387">
    <property type="entry name" value="Tyr_Pase_dom"/>
</dbReference>
<evidence type="ECO:0000259" key="2">
    <source>
        <dbReference type="PROSITE" id="PS50056"/>
    </source>
</evidence>
<protein>
    <submittedName>
        <fullName evidence="3">Tyrosine protein phosphatase</fullName>
    </submittedName>
</protein>
<accession>A0ABN2W8Y6</accession>
<dbReference type="InterPro" id="IPR016130">
    <property type="entry name" value="Tyr_Pase_AS"/>
</dbReference>
<evidence type="ECO:0000313" key="4">
    <source>
        <dbReference type="Proteomes" id="UP001500897"/>
    </source>
</evidence>
<dbReference type="EMBL" id="BAAANS010000003">
    <property type="protein sequence ID" value="GAA2086326.1"/>
    <property type="molecule type" value="Genomic_DNA"/>
</dbReference>
<comment type="caution">
    <text evidence="3">The sequence shown here is derived from an EMBL/GenBank/DDBJ whole genome shotgun (WGS) entry which is preliminary data.</text>
</comment>
<dbReference type="Pfam" id="PF22785">
    <property type="entry name" value="Tc-R-P"/>
    <property type="match status" value="1"/>
</dbReference>
<proteinExistence type="predicted"/>
<dbReference type="InterPro" id="IPR029021">
    <property type="entry name" value="Prot-tyrosine_phosphatase-like"/>
</dbReference>
<dbReference type="RefSeq" id="WP_344550206.1">
    <property type="nucleotide sequence ID" value="NZ_BAAANS010000003.1"/>
</dbReference>
<evidence type="ECO:0000313" key="3">
    <source>
        <dbReference type="EMBL" id="GAA2086326.1"/>
    </source>
</evidence>
<reference evidence="3 4" key="1">
    <citation type="journal article" date="2019" name="Int. J. Syst. Evol. Microbiol.">
        <title>The Global Catalogue of Microorganisms (GCM) 10K type strain sequencing project: providing services to taxonomists for standard genome sequencing and annotation.</title>
        <authorList>
            <consortium name="The Broad Institute Genomics Platform"/>
            <consortium name="The Broad Institute Genome Sequencing Center for Infectious Disease"/>
            <person name="Wu L."/>
            <person name="Ma J."/>
        </authorList>
    </citation>
    <scope>NUCLEOTIDE SEQUENCE [LARGE SCALE GENOMIC DNA]</scope>
    <source>
        <strain evidence="3 4">JCM 14559</strain>
    </source>
</reference>
<dbReference type="PROSITE" id="PS50056">
    <property type="entry name" value="TYR_PHOSPHATASE_2"/>
    <property type="match status" value="1"/>
</dbReference>
<feature type="domain" description="Tyrosine specific protein phosphatases" evidence="2">
    <location>
        <begin position="85"/>
        <end position="152"/>
    </location>
</feature>
<feature type="region of interest" description="Disordered" evidence="1">
    <location>
        <begin position="145"/>
        <end position="176"/>
    </location>
</feature>
<feature type="compositionally biased region" description="Basic and acidic residues" evidence="1">
    <location>
        <begin position="149"/>
        <end position="164"/>
    </location>
</feature>
<organism evidence="3 4">
    <name type="scientific">Kitasatospora saccharophila</name>
    <dbReference type="NCBI Taxonomy" id="407973"/>
    <lineage>
        <taxon>Bacteria</taxon>
        <taxon>Bacillati</taxon>
        <taxon>Actinomycetota</taxon>
        <taxon>Actinomycetes</taxon>
        <taxon>Kitasatosporales</taxon>
        <taxon>Streptomycetaceae</taxon>
        <taxon>Kitasatospora</taxon>
    </lineage>
</organism>
<sequence length="176" mass="18529">MRPTLFTIDRPGPGRLSTMARPRGGDWLAEELAALAALGVSGLVSALTPAESAELGLAAEASLARAAGLRFTAVPVPDRTVPVLSEVLPVVDELARRLAAGDHLVVHCRAGIGRSSLLAAAVLVRSGADPNDTWDRIARARGLAVPDTPEQRAWTDRMPRRPQQDAHSGTPIAEGR</sequence>
<dbReference type="PROSITE" id="PS00383">
    <property type="entry name" value="TYR_PHOSPHATASE_1"/>
    <property type="match status" value="1"/>
</dbReference>
<dbReference type="SUPFAM" id="SSF52799">
    <property type="entry name" value="(Phosphotyrosine protein) phosphatases II"/>
    <property type="match status" value="1"/>
</dbReference>
<dbReference type="Proteomes" id="UP001500897">
    <property type="component" value="Unassembled WGS sequence"/>
</dbReference>
<keyword evidence="4" id="KW-1185">Reference proteome</keyword>
<gene>
    <name evidence="3" type="ORF">GCM10009759_06970</name>
</gene>
<evidence type="ECO:0000256" key="1">
    <source>
        <dbReference type="SAM" id="MobiDB-lite"/>
    </source>
</evidence>